<dbReference type="GO" id="GO:0003747">
    <property type="term" value="F:translation release factor activity"/>
    <property type="evidence" value="ECO:0007669"/>
    <property type="project" value="InterPro"/>
</dbReference>
<protein>
    <submittedName>
        <fullName evidence="4">Aminoacyl-tRNA hydrolase</fullName>
        <ecNumber evidence="4">3.1.1.29</ecNumber>
    </submittedName>
</protein>
<dbReference type="PROSITE" id="PS00745">
    <property type="entry name" value="RF_PROK_I"/>
    <property type="match status" value="1"/>
</dbReference>
<dbReference type="InterPro" id="IPR000352">
    <property type="entry name" value="Pep_chain_release_fac_I"/>
</dbReference>
<keyword evidence="5" id="KW-1185">Reference proteome</keyword>
<dbReference type="GO" id="GO:0043022">
    <property type="term" value="F:ribosome binding"/>
    <property type="evidence" value="ECO:0007669"/>
    <property type="project" value="TreeGrafter"/>
</dbReference>
<dbReference type="SUPFAM" id="SSF75620">
    <property type="entry name" value="Release factor"/>
    <property type="match status" value="1"/>
</dbReference>
<dbReference type="PANTHER" id="PTHR47814:SF1">
    <property type="entry name" value="PEPTIDYL-TRNA HYDROLASE ARFB"/>
    <property type="match status" value="1"/>
</dbReference>
<dbReference type="Proteomes" id="UP001055804">
    <property type="component" value="Unassembled WGS sequence"/>
</dbReference>
<feature type="compositionally biased region" description="Basic residues" evidence="2">
    <location>
        <begin position="114"/>
        <end position="127"/>
    </location>
</feature>
<evidence type="ECO:0000313" key="5">
    <source>
        <dbReference type="Proteomes" id="UP001055804"/>
    </source>
</evidence>
<feature type="region of interest" description="Disordered" evidence="2">
    <location>
        <begin position="102"/>
        <end position="140"/>
    </location>
</feature>
<evidence type="ECO:0000313" key="4">
    <source>
        <dbReference type="EMBL" id="MCP1335950.1"/>
    </source>
</evidence>
<name>A0A9J6PCF8_9PROT</name>
<gene>
    <name evidence="4" type="primary">arfB</name>
    <name evidence="4" type="ORF">NJQ99_05965</name>
</gene>
<dbReference type="EC" id="3.1.1.29" evidence="4"/>
<feature type="domain" description="Prokaryotic-type class I peptide chain release factors" evidence="3">
    <location>
        <begin position="20"/>
        <end position="36"/>
    </location>
</feature>
<sequence>MRINDEIVIDEAALEERFVRADGPGGQNVNKVASAVELRFDVRADTGLPHWAVPRLLRLAGQKATKEGVIVIQAKEHRDQPRNREAARERLKALILRALERPKRRVPTRPTLGSKRRRIETKKKRGAVKSLRGKPPGDGG</sequence>
<evidence type="ECO:0000256" key="1">
    <source>
        <dbReference type="ARBA" id="ARBA00010835"/>
    </source>
</evidence>
<organism evidence="4 5">
    <name type="scientific">Futiania mangrovi</name>
    <dbReference type="NCBI Taxonomy" id="2959716"/>
    <lineage>
        <taxon>Bacteria</taxon>
        <taxon>Pseudomonadati</taxon>
        <taxon>Pseudomonadota</taxon>
        <taxon>Alphaproteobacteria</taxon>
        <taxon>Futianiales</taxon>
        <taxon>Futianiaceae</taxon>
        <taxon>Futiania</taxon>
    </lineage>
</organism>
<dbReference type="EMBL" id="JAMZFT010000001">
    <property type="protein sequence ID" value="MCP1335950.1"/>
    <property type="molecule type" value="Genomic_DNA"/>
</dbReference>
<evidence type="ECO:0000256" key="2">
    <source>
        <dbReference type="SAM" id="MobiDB-lite"/>
    </source>
</evidence>
<dbReference type="RefSeq" id="WP_269331874.1">
    <property type="nucleotide sequence ID" value="NZ_JAMZFT010000001.1"/>
</dbReference>
<reference evidence="4" key="1">
    <citation type="submission" date="2022-06" db="EMBL/GenBank/DDBJ databases">
        <title>Isolation and Genomics of Futiania mangrovii gen. nov., sp. nov., a Rare and Metabolically-versatile member in the Class Alphaproteobacteria.</title>
        <authorList>
            <person name="Liu L."/>
            <person name="Huang W.-C."/>
            <person name="Pan J."/>
            <person name="Li J."/>
            <person name="Huang Y."/>
            <person name="Du H."/>
            <person name="Liu Y."/>
            <person name="Li M."/>
        </authorList>
    </citation>
    <scope>NUCLEOTIDE SEQUENCE</scope>
    <source>
        <strain evidence="4">FT118</strain>
    </source>
</reference>
<dbReference type="NCBIfam" id="NF006718">
    <property type="entry name" value="PRK09256.1"/>
    <property type="match status" value="1"/>
</dbReference>
<dbReference type="GO" id="GO:0004045">
    <property type="term" value="F:peptidyl-tRNA hydrolase activity"/>
    <property type="evidence" value="ECO:0007669"/>
    <property type="project" value="UniProtKB-EC"/>
</dbReference>
<dbReference type="Pfam" id="PF00472">
    <property type="entry name" value="RF-1"/>
    <property type="match status" value="1"/>
</dbReference>
<dbReference type="InterPro" id="IPR045853">
    <property type="entry name" value="Pep_chain_release_fac_I_sf"/>
</dbReference>
<dbReference type="Gene3D" id="3.30.160.20">
    <property type="match status" value="1"/>
</dbReference>
<comment type="similarity">
    <text evidence="1">Belongs to the prokaryotic/mitochondrial release factor family.</text>
</comment>
<accession>A0A9J6PCF8</accession>
<evidence type="ECO:0000259" key="3">
    <source>
        <dbReference type="PROSITE" id="PS00745"/>
    </source>
</evidence>
<keyword evidence="4" id="KW-0378">Hydrolase</keyword>
<dbReference type="PANTHER" id="PTHR47814">
    <property type="entry name" value="PEPTIDYL-TRNA HYDROLASE ARFB"/>
    <property type="match status" value="1"/>
</dbReference>
<dbReference type="AlphaFoldDB" id="A0A9J6PCF8"/>
<dbReference type="GO" id="GO:0072344">
    <property type="term" value="P:rescue of stalled ribosome"/>
    <property type="evidence" value="ECO:0007669"/>
    <property type="project" value="TreeGrafter"/>
</dbReference>
<comment type="caution">
    <text evidence="4">The sequence shown here is derived from an EMBL/GenBank/DDBJ whole genome shotgun (WGS) entry which is preliminary data.</text>
</comment>
<proteinExistence type="inferred from homology"/>